<protein>
    <submittedName>
        <fullName evidence="2">Uncharacterized protein</fullName>
    </submittedName>
</protein>
<organism evidence="2 3">
    <name type="scientific">Trifolium subterraneum</name>
    <name type="common">Subterranean clover</name>
    <dbReference type="NCBI Taxonomy" id="3900"/>
    <lineage>
        <taxon>Eukaryota</taxon>
        <taxon>Viridiplantae</taxon>
        <taxon>Streptophyta</taxon>
        <taxon>Embryophyta</taxon>
        <taxon>Tracheophyta</taxon>
        <taxon>Spermatophyta</taxon>
        <taxon>Magnoliopsida</taxon>
        <taxon>eudicotyledons</taxon>
        <taxon>Gunneridae</taxon>
        <taxon>Pentapetalae</taxon>
        <taxon>rosids</taxon>
        <taxon>fabids</taxon>
        <taxon>Fabales</taxon>
        <taxon>Fabaceae</taxon>
        <taxon>Papilionoideae</taxon>
        <taxon>50 kb inversion clade</taxon>
        <taxon>NPAAA clade</taxon>
        <taxon>Hologalegina</taxon>
        <taxon>IRL clade</taxon>
        <taxon>Trifolieae</taxon>
        <taxon>Trifolium</taxon>
    </lineage>
</organism>
<evidence type="ECO:0000256" key="1">
    <source>
        <dbReference type="SAM" id="SignalP"/>
    </source>
</evidence>
<accession>A0A2Z6NGE9</accession>
<dbReference type="EMBL" id="DF973988">
    <property type="protein sequence ID" value="GAU43658.1"/>
    <property type="molecule type" value="Genomic_DNA"/>
</dbReference>
<proteinExistence type="predicted"/>
<evidence type="ECO:0000313" key="3">
    <source>
        <dbReference type="Proteomes" id="UP000242715"/>
    </source>
</evidence>
<keyword evidence="1" id="KW-0732">Signal</keyword>
<feature type="chain" id="PRO_5016300785" evidence="1">
    <location>
        <begin position="30"/>
        <end position="65"/>
    </location>
</feature>
<feature type="signal peptide" evidence="1">
    <location>
        <begin position="1"/>
        <end position="29"/>
    </location>
</feature>
<dbReference type="AlphaFoldDB" id="A0A2Z6NGE9"/>
<name>A0A2Z6NGE9_TRISU</name>
<keyword evidence="3" id="KW-1185">Reference proteome</keyword>
<sequence length="65" mass="6952">MAPLYKLKSFVALLAILLLLMSSIMAIAAQSNVKLGRKLFQNQAYGGAYPVGNGYGGYSSPPIHH</sequence>
<evidence type="ECO:0000313" key="2">
    <source>
        <dbReference type="EMBL" id="GAU43658.1"/>
    </source>
</evidence>
<reference evidence="3" key="1">
    <citation type="journal article" date="2017" name="Front. Plant Sci.">
        <title>Climate Clever Clovers: New Paradigm to Reduce the Environmental Footprint of Ruminants by Breeding Low Methanogenic Forages Utilizing Haplotype Variation.</title>
        <authorList>
            <person name="Kaur P."/>
            <person name="Appels R."/>
            <person name="Bayer P.E."/>
            <person name="Keeble-Gagnere G."/>
            <person name="Wang J."/>
            <person name="Hirakawa H."/>
            <person name="Shirasawa K."/>
            <person name="Vercoe P."/>
            <person name="Stefanova K."/>
            <person name="Durmic Z."/>
            <person name="Nichols P."/>
            <person name="Revell C."/>
            <person name="Isobe S.N."/>
            <person name="Edwards D."/>
            <person name="Erskine W."/>
        </authorList>
    </citation>
    <scope>NUCLEOTIDE SEQUENCE [LARGE SCALE GENOMIC DNA]</scope>
    <source>
        <strain evidence="3">cv. Daliak</strain>
    </source>
</reference>
<gene>
    <name evidence="2" type="ORF">TSUD_302210</name>
</gene>
<dbReference type="Proteomes" id="UP000242715">
    <property type="component" value="Unassembled WGS sequence"/>
</dbReference>